<dbReference type="Proteomes" id="UP000249645">
    <property type="component" value="Unassembled WGS sequence"/>
</dbReference>
<name>A0A2W5H311_9SPHI</name>
<organism evidence="1 2">
    <name type="scientific">Pseudopedobacter saltans</name>
    <dbReference type="NCBI Taxonomy" id="151895"/>
    <lineage>
        <taxon>Bacteria</taxon>
        <taxon>Pseudomonadati</taxon>
        <taxon>Bacteroidota</taxon>
        <taxon>Sphingobacteriia</taxon>
        <taxon>Sphingobacteriales</taxon>
        <taxon>Sphingobacteriaceae</taxon>
        <taxon>Pseudopedobacter</taxon>
    </lineage>
</organism>
<sequence>YFHDYRKIIEIQSSANFIIKSKDKVELQLLNDERLRIARMSEEYSNTLILMKLLKGVEEPWEAK</sequence>
<dbReference type="AlphaFoldDB" id="A0A2W5H311"/>
<accession>A0A2W5H311</accession>
<proteinExistence type="predicted"/>
<feature type="non-terminal residue" evidence="1">
    <location>
        <position position="1"/>
    </location>
</feature>
<reference evidence="1 2" key="1">
    <citation type="submission" date="2017-11" db="EMBL/GenBank/DDBJ databases">
        <title>Infants hospitalized years apart are colonized by the same room-sourced microbial strains.</title>
        <authorList>
            <person name="Brooks B."/>
            <person name="Olm M.R."/>
            <person name="Firek B.A."/>
            <person name="Baker R."/>
            <person name="Thomas B.C."/>
            <person name="Morowitz M.J."/>
            <person name="Banfield J.F."/>
        </authorList>
    </citation>
    <scope>NUCLEOTIDE SEQUENCE [LARGE SCALE GENOMIC DNA]</scope>
    <source>
        <strain evidence="1">S2_009_000_R2_76</strain>
    </source>
</reference>
<gene>
    <name evidence="1" type="ORF">DI598_10085</name>
</gene>
<comment type="caution">
    <text evidence="1">The sequence shown here is derived from an EMBL/GenBank/DDBJ whole genome shotgun (WGS) entry which is preliminary data.</text>
</comment>
<evidence type="ECO:0000313" key="2">
    <source>
        <dbReference type="Proteomes" id="UP000249645"/>
    </source>
</evidence>
<dbReference type="EMBL" id="QFOI01000165">
    <property type="protein sequence ID" value="PZP48329.1"/>
    <property type="molecule type" value="Genomic_DNA"/>
</dbReference>
<protein>
    <submittedName>
        <fullName evidence="1">Uncharacterized protein</fullName>
    </submittedName>
</protein>
<evidence type="ECO:0000313" key="1">
    <source>
        <dbReference type="EMBL" id="PZP48329.1"/>
    </source>
</evidence>